<evidence type="ECO:0000313" key="12">
    <source>
        <dbReference type="EMBL" id="CAG6729069.1"/>
    </source>
</evidence>
<evidence type="ECO:0000256" key="3">
    <source>
        <dbReference type="ARBA" id="ARBA00004729"/>
    </source>
</evidence>
<evidence type="ECO:0000256" key="9">
    <source>
        <dbReference type="ARBA" id="ARBA00023239"/>
    </source>
</evidence>
<dbReference type="CDD" id="cd01577">
    <property type="entry name" value="IPMI_Swivel"/>
    <property type="match status" value="1"/>
</dbReference>
<accession>A0A8D8YID0</accession>
<evidence type="ECO:0000256" key="8">
    <source>
        <dbReference type="ARBA" id="ARBA00022605"/>
    </source>
</evidence>
<comment type="similarity">
    <text evidence="4">Belongs to the LeuD family. LeuD type 1 subfamily.</text>
</comment>
<dbReference type="InterPro" id="IPR000573">
    <property type="entry name" value="AconitaseA/IPMdHydase_ssu_swvl"/>
</dbReference>
<dbReference type="GO" id="GO:0003861">
    <property type="term" value="F:3-isopropylmalate dehydratase activity"/>
    <property type="evidence" value="ECO:0007669"/>
    <property type="project" value="UniProtKB-EC"/>
</dbReference>
<evidence type="ECO:0000256" key="6">
    <source>
        <dbReference type="ARBA" id="ARBA00011998"/>
    </source>
</evidence>
<comment type="catalytic activity">
    <reaction evidence="1">
        <text>(2R,3S)-3-isopropylmalate = (2S)-2-isopropylmalate</text>
        <dbReference type="Rhea" id="RHEA:32287"/>
        <dbReference type="ChEBI" id="CHEBI:1178"/>
        <dbReference type="ChEBI" id="CHEBI:35121"/>
        <dbReference type="EC" id="4.2.1.33"/>
    </reaction>
</comment>
<evidence type="ECO:0000256" key="10">
    <source>
        <dbReference type="ARBA" id="ARBA00023304"/>
    </source>
</evidence>
<proteinExistence type="inferred from homology"/>
<evidence type="ECO:0000256" key="4">
    <source>
        <dbReference type="ARBA" id="ARBA00009845"/>
    </source>
</evidence>
<dbReference type="GO" id="GO:0009098">
    <property type="term" value="P:L-leucine biosynthetic process"/>
    <property type="evidence" value="ECO:0007669"/>
    <property type="project" value="UniProtKB-UniPathway"/>
</dbReference>
<evidence type="ECO:0000256" key="1">
    <source>
        <dbReference type="ARBA" id="ARBA00000491"/>
    </source>
</evidence>
<dbReference type="SUPFAM" id="SSF52016">
    <property type="entry name" value="LeuD/IlvD-like"/>
    <property type="match status" value="1"/>
</dbReference>
<protein>
    <recommendedName>
        <fullName evidence="6">3-isopropylmalate dehydratase</fullName>
        <ecNumber evidence="6">4.2.1.33</ecNumber>
    </recommendedName>
</protein>
<dbReference type="PANTHER" id="PTHR43345">
    <property type="entry name" value="3-ISOPROPYLMALATE DEHYDRATASE SMALL SUBUNIT 2-RELATED-RELATED"/>
    <property type="match status" value="1"/>
</dbReference>
<keyword evidence="7" id="KW-0432">Leucine biosynthesis</keyword>
<dbReference type="GO" id="GO:0009316">
    <property type="term" value="C:3-isopropylmalate dehydratase complex"/>
    <property type="evidence" value="ECO:0007669"/>
    <property type="project" value="InterPro"/>
</dbReference>
<keyword evidence="10" id="KW-0100">Branched-chain amino acid biosynthesis</keyword>
<keyword evidence="9" id="KW-0456">Lyase</keyword>
<comment type="pathway">
    <text evidence="3">Amino-acid biosynthesis; L-leucine biosynthesis; L-leucine from 3-methyl-2-oxobutanoate: step 2/4.</text>
</comment>
<comment type="subunit">
    <text evidence="5">Heterodimer of LeuC and LeuD.</text>
</comment>
<dbReference type="EMBL" id="HBUF01377807">
    <property type="protein sequence ID" value="CAG6729069.1"/>
    <property type="molecule type" value="Transcribed_RNA"/>
</dbReference>
<evidence type="ECO:0000256" key="5">
    <source>
        <dbReference type="ARBA" id="ARBA00011271"/>
    </source>
</evidence>
<dbReference type="InterPro" id="IPR004431">
    <property type="entry name" value="3-IsopropMal_deHydase_ssu"/>
</dbReference>
<sequence>MKIIIKLLMKLISNFTYINTNNIDTDIIIPKQFLSTLKQTGFSRCLFFDLRYFIIKNKIIFNFDFKLNNLKSKILISNKNFGCGSSREHAVWAIKDFGIKIIIAESYSDIFYDNSMKNNLLLINLNLNQLNNIIICNYLFIDVKNQFIKYNKNYYYFYLNKLYKSIFIDKFSIIEFVLKKKFKILIFNLKFKKKKKYNVFQEN</sequence>
<feature type="domain" description="Aconitase A/isopropylmalate dehydratase small subunit swivel" evidence="11">
    <location>
        <begin position="19"/>
        <end position="125"/>
    </location>
</feature>
<dbReference type="EC" id="4.2.1.33" evidence="6"/>
<name>A0A8D8YID0_9HEMI</name>
<evidence type="ECO:0000256" key="2">
    <source>
        <dbReference type="ARBA" id="ARBA00002695"/>
    </source>
</evidence>
<reference evidence="12" key="1">
    <citation type="submission" date="2021-05" db="EMBL/GenBank/DDBJ databases">
        <authorList>
            <person name="Alioto T."/>
            <person name="Alioto T."/>
            <person name="Gomez Garrido J."/>
        </authorList>
    </citation>
    <scope>NUCLEOTIDE SEQUENCE</scope>
</reference>
<evidence type="ECO:0000259" key="11">
    <source>
        <dbReference type="Pfam" id="PF00694"/>
    </source>
</evidence>
<dbReference type="InterPro" id="IPR033940">
    <property type="entry name" value="IPMI_Swivel"/>
</dbReference>
<dbReference type="AlphaFoldDB" id="A0A8D8YID0"/>
<dbReference type="InterPro" id="IPR050075">
    <property type="entry name" value="LeuD"/>
</dbReference>
<evidence type="ECO:0000256" key="7">
    <source>
        <dbReference type="ARBA" id="ARBA00022430"/>
    </source>
</evidence>
<dbReference type="PANTHER" id="PTHR43345:SF5">
    <property type="entry name" value="3-ISOPROPYLMALATE DEHYDRATASE SMALL SUBUNIT"/>
    <property type="match status" value="1"/>
</dbReference>
<dbReference type="NCBIfam" id="TIGR00171">
    <property type="entry name" value="leuD"/>
    <property type="match status" value="1"/>
</dbReference>
<dbReference type="Gene3D" id="3.20.19.10">
    <property type="entry name" value="Aconitase, domain 4"/>
    <property type="match status" value="1"/>
</dbReference>
<dbReference type="InterPro" id="IPR015928">
    <property type="entry name" value="Aconitase/3IPM_dehydase_swvl"/>
</dbReference>
<comment type="function">
    <text evidence="2">Catalyzes the isomerization between 2-isopropylmalate and 3-isopropylmalate, via the formation of 2-isopropylmaleate.</text>
</comment>
<organism evidence="12">
    <name type="scientific">Cacopsylla melanoneura</name>
    <dbReference type="NCBI Taxonomy" id="428564"/>
    <lineage>
        <taxon>Eukaryota</taxon>
        <taxon>Metazoa</taxon>
        <taxon>Ecdysozoa</taxon>
        <taxon>Arthropoda</taxon>
        <taxon>Hexapoda</taxon>
        <taxon>Insecta</taxon>
        <taxon>Pterygota</taxon>
        <taxon>Neoptera</taxon>
        <taxon>Paraneoptera</taxon>
        <taxon>Hemiptera</taxon>
        <taxon>Sternorrhyncha</taxon>
        <taxon>Psylloidea</taxon>
        <taxon>Psyllidae</taxon>
        <taxon>Psyllinae</taxon>
        <taxon>Cacopsylla</taxon>
    </lineage>
</organism>
<dbReference type="UniPathway" id="UPA00048">
    <property type="reaction ID" value="UER00071"/>
</dbReference>
<keyword evidence="8" id="KW-0028">Amino-acid biosynthesis</keyword>
<dbReference type="Pfam" id="PF00694">
    <property type="entry name" value="Aconitase_C"/>
    <property type="match status" value="1"/>
</dbReference>